<protein>
    <submittedName>
        <fullName evidence="2">Uncharacterized protein</fullName>
    </submittedName>
</protein>
<organism evidence="2">
    <name type="scientific">marine sediment metagenome</name>
    <dbReference type="NCBI Taxonomy" id="412755"/>
    <lineage>
        <taxon>unclassified sequences</taxon>
        <taxon>metagenomes</taxon>
        <taxon>ecological metagenomes</taxon>
    </lineage>
</organism>
<sequence>MSTANYVKMPDIARDEHRSSPRETYFKVSIERVEVAPTLYKKWGVIKTVNGEEYGYYDEPRVEKREHTIYTQEVKTLDLKAIISAVNRLPFVAIDPAWKGERDL</sequence>
<reference evidence="2" key="1">
    <citation type="journal article" date="2015" name="Nature">
        <title>Complex archaea that bridge the gap between prokaryotes and eukaryotes.</title>
        <authorList>
            <person name="Spang A."/>
            <person name="Saw J.H."/>
            <person name="Jorgensen S.L."/>
            <person name="Zaremba-Niedzwiedzka K."/>
            <person name="Martijn J."/>
            <person name="Lind A.E."/>
            <person name="van Eijk R."/>
            <person name="Schleper C."/>
            <person name="Guy L."/>
            <person name="Ettema T.J."/>
        </authorList>
    </citation>
    <scope>NUCLEOTIDE SEQUENCE</scope>
</reference>
<evidence type="ECO:0000256" key="1">
    <source>
        <dbReference type="SAM" id="MobiDB-lite"/>
    </source>
</evidence>
<name>A0A0F9AF11_9ZZZZ</name>
<evidence type="ECO:0000313" key="2">
    <source>
        <dbReference type="EMBL" id="KKK77049.1"/>
    </source>
</evidence>
<accession>A0A0F9AF11</accession>
<dbReference type="EMBL" id="LAZR01055141">
    <property type="protein sequence ID" value="KKK77049.1"/>
    <property type="molecule type" value="Genomic_DNA"/>
</dbReference>
<feature type="region of interest" description="Disordered" evidence="1">
    <location>
        <begin position="1"/>
        <end position="22"/>
    </location>
</feature>
<gene>
    <name evidence="2" type="ORF">LCGC14_2857530</name>
</gene>
<dbReference type="AlphaFoldDB" id="A0A0F9AF11"/>
<comment type="caution">
    <text evidence="2">The sequence shown here is derived from an EMBL/GenBank/DDBJ whole genome shotgun (WGS) entry which is preliminary data.</text>
</comment>
<proteinExistence type="predicted"/>
<feature type="compositionally biased region" description="Basic and acidic residues" evidence="1">
    <location>
        <begin position="11"/>
        <end position="22"/>
    </location>
</feature>